<dbReference type="EMBL" id="CP036298">
    <property type="protein sequence ID" value="QDV23752.1"/>
    <property type="molecule type" value="Genomic_DNA"/>
</dbReference>
<sequence length="35" mass="3793">MTGLKKARYGTGRSTTRAELHKLNSDLAANFIAIS</sequence>
<protein>
    <submittedName>
        <fullName evidence="1">Uncharacterized protein</fullName>
    </submittedName>
</protein>
<evidence type="ECO:0000313" key="1">
    <source>
        <dbReference type="EMBL" id="QDV23752.1"/>
    </source>
</evidence>
<organism evidence="1 2">
    <name type="scientific">Aureliella helgolandensis</name>
    <dbReference type="NCBI Taxonomy" id="2527968"/>
    <lineage>
        <taxon>Bacteria</taxon>
        <taxon>Pseudomonadati</taxon>
        <taxon>Planctomycetota</taxon>
        <taxon>Planctomycetia</taxon>
        <taxon>Pirellulales</taxon>
        <taxon>Pirellulaceae</taxon>
        <taxon>Aureliella</taxon>
    </lineage>
</organism>
<accession>A0A518G585</accession>
<name>A0A518G585_9BACT</name>
<dbReference type="KEGG" id="ahel:Q31a_20570"/>
<dbReference type="AlphaFoldDB" id="A0A518G585"/>
<dbReference type="Proteomes" id="UP000318017">
    <property type="component" value="Chromosome"/>
</dbReference>
<reference evidence="1 2" key="1">
    <citation type="submission" date="2019-02" db="EMBL/GenBank/DDBJ databases">
        <title>Deep-cultivation of Planctomycetes and their phenomic and genomic characterization uncovers novel biology.</title>
        <authorList>
            <person name="Wiegand S."/>
            <person name="Jogler M."/>
            <person name="Boedeker C."/>
            <person name="Pinto D."/>
            <person name="Vollmers J."/>
            <person name="Rivas-Marin E."/>
            <person name="Kohn T."/>
            <person name="Peeters S.H."/>
            <person name="Heuer A."/>
            <person name="Rast P."/>
            <person name="Oberbeckmann S."/>
            <person name="Bunk B."/>
            <person name="Jeske O."/>
            <person name="Meyerdierks A."/>
            <person name="Storesund J.E."/>
            <person name="Kallscheuer N."/>
            <person name="Luecker S."/>
            <person name="Lage O.M."/>
            <person name="Pohl T."/>
            <person name="Merkel B.J."/>
            <person name="Hornburger P."/>
            <person name="Mueller R.-W."/>
            <person name="Bruemmer F."/>
            <person name="Labrenz M."/>
            <person name="Spormann A.M."/>
            <person name="Op den Camp H."/>
            <person name="Overmann J."/>
            <person name="Amann R."/>
            <person name="Jetten M.S.M."/>
            <person name="Mascher T."/>
            <person name="Medema M.H."/>
            <person name="Devos D.P."/>
            <person name="Kaster A.-K."/>
            <person name="Ovreas L."/>
            <person name="Rohde M."/>
            <person name="Galperin M.Y."/>
            <person name="Jogler C."/>
        </authorList>
    </citation>
    <scope>NUCLEOTIDE SEQUENCE [LARGE SCALE GENOMIC DNA]</scope>
    <source>
        <strain evidence="1 2">Q31a</strain>
    </source>
</reference>
<gene>
    <name evidence="1" type="ORF">Q31a_20570</name>
</gene>
<keyword evidence="2" id="KW-1185">Reference proteome</keyword>
<evidence type="ECO:0000313" key="2">
    <source>
        <dbReference type="Proteomes" id="UP000318017"/>
    </source>
</evidence>
<proteinExistence type="predicted"/>